<dbReference type="Proteomes" id="UP000014977">
    <property type="component" value="Unassembled WGS sequence"/>
</dbReference>
<keyword evidence="1" id="KW-0812">Transmembrane</keyword>
<sequence length="295" mass="34337">MLFNTWTFAVFFIIVYTVYRLNQRSYKRQNLVLFAASYIFYGWWDVRFLFLLVISTFLDYTASIIIDRERMTIAEKAKSYAYLLFAAFLLVLSQKIEISVHWPLIQEKDAVQWAFVGWWILPATAGFIFVRDWAALNVKKGLVNIRSNASEKKPNGDQAAASDRNKTLKRKLNYKNKLTIHLLKKIQNECLANDSRFMILDIPSRLSRTRFVSNFPLKEGADRLFNIVSPISKFRERRGEKLYWEKSHGHFTPLGCDLVGELLADYIHEHHLLECGAWGGPAPADGYHRLNSEQM</sequence>
<dbReference type="AlphaFoldDB" id="S7TFK6"/>
<gene>
    <name evidence="2" type="ORF">dsmv_0712</name>
</gene>
<organism evidence="2 3">
    <name type="scientific">Desulfococcus multivorans DSM 2059</name>
    <dbReference type="NCBI Taxonomy" id="1121405"/>
    <lineage>
        <taxon>Bacteria</taxon>
        <taxon>Pseudomonadati</taxon>
        <taxon>Thermodesulfobacteriota</taxon>
        <taxon>Desulfobacteria</taxon>
        <taxon>Desulfobacterales</taxon>
        <taxon>Desulfococcaceae</taxon>
        <taxon>Desulfococcus</taxon>
    </lineage>
</organism>
<dbReference type="OrthoDB" id="10019705at2"/>
<feature type="transmembrane region" description="Helical" evidence="1">
    <location>
        <begin position="6"/>
        <end position="22"/>
    </location>
</feature>
<accession>S7TFK6</accession>
<evidence type="ECO:0000313" key="3">
    <source>
        <dbReference type="Proteomes" id="UP000014977"/>
    </source>
</evidence>
<feature type="transmembrane region" description="Helical" evidence="1">
    <location>
        <begin position="79"/>
        <end position="98"/>
    </location>
</feature>
<evidence type="ECO:0008006" key="4">
    <source>
        <dbReference type="Google" id="ProtNLM"/>
    </source>
</evidence>
<dbReference type="eggNOG" id="COG1696">
    <property type="taxonomic scope" value="Bacteria"/>
</dbReference>
<dbReference type="EMBL" id="ATHJ01000105">
    <property type="protein sequence ID" value="EPR36007.1"/>
    <property type="molecule type" value="Genomic_DNA"/>
</dbReference>
<evidence type="ECO:0000256" key="1">
    <source>
        <dbReference type="SAM" id="Phobius"/>
    </source>
</evidence>
<keyword evidence="3" id="KW-1185">Reference proteome</keyword>
<dbReference type="RefSeq" id="WP_020877823.1">
    <property type="nucleotide sequence ID" value="NZ_ATHJ01000105.1"/>
</dbReference>
<comment type="caution">
    <text evidence="2">The sequence shown here is derived from an EMBL/GenBank/DDBJ whole genome shotgun (WGS) entry which is preliminary data.</text>
</comment>
<feature type="transmembrane region" description="Helical" evidence="1">
    <location>
        <begin position="110"/>
        <end position="130"/>
    </location>
</feature>
<keyword evidence="1" id="KW-1133">Transmembrane helix</keyword>
<dbReference type="STRING" id="897.B2D07_16220"/>
<reference evidence="2 3" key="1">
    <citation type="journal article" date="2013" name="Genome Announc.">
        <title>Draft genome sequences for three mercury-methylating, sulfate-reducing bacteria.</title>
        <authorList>
            <person name="Brown S.D."/>
            <person name="Hurt R.A.Jr."/>
            <person name="Gilmour C.C."/>
            <person name="Elias D.A."/>
        </authorList>
    </citation>
    <scope>NUCLEOTIDE SEQUENCE [LARGE SCALE GENOMIC DNA]</scope>
    <source>
        <strain evidence="2 3">DSM 2059</strain>
    </source>
</reference>
<keyword evidence="1" id="KW-0472">Membrane</keyword>
<proteinExistence type="predicted"/>
<protein>
    <recommendedName>
        <fullName evidence="4">Membrane bound O-acyl transferase MBOAT family protein</fullName>
    </recommendedName>
</protein>
<name>S7TFK6_DESML</name>
<evidence type="ECO:0000313" key="2">
    <source>
        <dbReference type="EMBL" id="EPR36007.1"/>
    </source>
</evidence>